<name>A0A7J6H3G7_CANSA</name>
<keyword evidence="5" id="KW-1185">Reference proteome</keyword>
<evidence type="ECO:0000313" key="5">
    <source>
        <dbReference type="Proteomes" id="UP000583929"/>
    </source>
</evidence>
<protein>
    <submittedName>
        <fullName evidence="3">Uncharacterized protein</fullName>
    </submittedName>
</protein>
<evidence type="ECO:0000313" key="2">
    <source>
        <dbReference type="EMBL" id="KAF4353184.1"/>
    </source>
</evidence>
<dbReference type="EMBL" id="JAATIQ010000067">
    <property type="protein sequence ID" value="KAF4389338.1"/>
    <property type="molecule type" value="Genomic_DNA"/>
</dbReference>
<feature type="compositionally biased region" description="Low complexity" evidence="1">
    <location>
        <begin position="130"/>
        <end position="148"/>
    </location>
</feature>
<feature type="compositionally biased region" description="Basic and acidic residues" evidence="1">
    <location>
        <begin position="195"/>
        <end position="206"/>
    </location>
</feature>
<feature type="region of interest" description="Disordered" evidence="1">
    <location>
        <begin position="37"/>
        <end position="56"/>
    </location>
</feature>
<dbReference type="Proteomes" id="UP000583929">
    <property type="component" value="Unassembled WGS sequence"/>
</dbReference>
<dbReference type="AlphaFoldDB" id="A0A7J6H3G7"/>
<gene>
    <name evidence="2" type="ORF">F8388_014652</name>
    <name evidence="3" type="ORF">G4B88_006397</name>
</gene>
<evidence type="ECO:0000256" key="1">
    <source>
        <dbReference type="SAM" id="MobiDB-lite"/>
    </source>
</evidence>
<reference evidence="4 5" key="1">
    <citation type="journal article" date="2020" name="bioRxiv">
        <title>Sequence and annotation of 42 cannabis genomes reveals extensive copy number variation in cannabinoid synthesis and pathogen resistance genes.</title>
        <authorList>
            <person name="Mckernan K.J."/>
            <person name="Helbert Y."/>
            <person name="Kane L.T."/>
            <person name="Ebling H."/>
            <person name="Zhang L."/>
            <person name="Liu B."/>
            <person name="Eaton Z."/>
            <person name="Mclaughlin S."/>
            <person name="Kingan S."/>
            <person name="Baybayan P."/>
            <person name="Concepcion G."/>
            <person name="Jordan M."/>
            <person name="Riva A."/>
            <person name="Barbazuk W."/>
            <person name="Harkins T."/>
        </authorList>
    </citation>
    <scope>NUCLEOTIDE SEQUENCE [LARGE SCALE GENOMIC DNA]</scope>
    <source>
        <strain evidence="4 5">cv. Jamaican Lion 4</strain>
        <strain evidence="3">Father</strain>
        <strain evidence="2">Mother</strain>
        <tissue evidence="3">Leaf</tissue>
    </source>
</reference>
<feature type="compositionally biased region" description="Basic residues" evidence="1">
    <location>
        <begin position="168"/>
        <end position="180"/>
    </location>
</feature>
<comment type="caution">
    <text evidence="3">The sequence shown here is derived from an EMBL/GenBank/DDBJ whole genome shotgun (WGS) entry which is preliminary data.</text>
</comment>
<accession>A0A7J6H3G7</accession>
<dbReference type="Proteomes" id="UP000525078">
    <property type="component" value="Unassembled WGS sequence"/>
</dbReference>
<evidence type="ECO:0000313" key="3">
    <source>
        <dbReference type="EMBL" id="KAF4389338.1"/>
    </source>
</evidence>
<dbReference type="EMBL" id="JAATIP010000299">
    <property type="protein sequence ID" value="KAF4353184.1"/>
    <property type="molecule type" value="Genomic_DNA"/>
</dbReference>
<feature type="region of interest" description="Disordered" evidence="1">
    <location>
        <begin position="130"/>
        <end position="218"/>
    </location>
</feature>
<organism evidence="3 5">
    <name type="scientific">Cannabis sativa</name>
    <name type="common">Hemp</name>
    <name type="synonym">Marijuana</name>
    <dbReference type="NCBI Taxonomy" id="3483"/>
    <lineage>
        <taxon>Eukaryota</taxon>
        <taxon>Viridiplantae</taxon>
        <taxon>Streptophyta</taxon>
        <taxon>Embryophyta</taxon>
        <taxon>Tracheophyta</taxon>
        <taxon>Spermatophyta</taxon>
        <taxon>Magnoliopsida</taxon>
        <taxon>eudicotyledons</taxon>
        <taxon>Gunneridae</taxon>
        <taxon>Pentapetalae</taxon>
        <taxon>rosids</taxon>
        <taxon>fabids</taxon>
        <taxon>Rosales</taxon>
        <taxon>Cannabaceae</taxon>
        <taxon>Cannabis</taxon>
    </lineage>
</organism>
<proteinExistence type="predicted"/>
<evidence type="ECO:0000313" key="4">
    <source>
        <dbReference type="Proteomes" id="UP000525078"/>
    </source>
</evidence>
<sequence length="218" mass="23803">MASMQCYKPTNETCQQKCLDNCYGHNKHNDSTGSYYSGHSMTGHGQGHNASHGQGYYPGSHTMNKPNTYSTYGQGYGHQQGHHMMTEQYGHSMTKPAPGQSYGMGPTMSHGMGSTLSHGIDMMTHAAHGNTGHAHGSTGHAHGQSHQGYSEHQSYGSHGMMMGANGCKGKKKDRSHKMMMKRRDCNRSGDSSDSGSDKLRDQRIDAQYKSLENISNVK</sequence>